<evidence type="ECO:0000256" key="6">
    <source>
        <dbReference type="ARBA" id="ARBA00022438"/>
    </source>
</evidence>
<dbReference type="SUPFAM" id="SSF55486">
    <property type="entry name" value="Metalloproteases ('zincins'), catalytic domain"/>
    <property type="match status" value="1"/>
</dbReference>
<dbReference type="GO" id="GO:0008237">
    <property type="term" value="F:metallopeptidase activity"/>
    <property type="evidence" value="ECO:0007669"/>
    <property type="project" value="UniProtKB-UniRule"/>
</dbReference>
<reference evidence="17 18" key="1">
    <citation type="journal article" date="2019" name="Microorganisms">
        <title>Genome Insights into the Novel Species Microvirga brassicacearum, a Rapeseed Endophyte with Biotechnological Potential.</title>
        <authorList>
            <person name="Jimenez-Gomez A."/>
            <person name="Saati-Santamaria Z."/>
            <person name="Igual J.M."/>
            <person name="Rivas R."/>
            <person name="Mateos P.F."/>
            <person name="Garcia-Fraile P."/>
        </authorList>
    </citation>
    <scope>NUCLEOTIDE SEQUENCE [LARGE SCALE GENOMIC DNA]</scope>
    <source>
        <strain evidence="17 18">CDVBN77</strain>
    </source>
</reference>
<dbReference type="Gene3D" id="3.30.2010.30">
    <property type="match status" value="1"/>
</dbReference>
<feature type="domain" description="Peptidase M1 alanyl aminopeptidase C-terminal" evidence="15">
    <location>
        <begin position="556"/>
        <end position="878"/>
    </location>
</feature>
<keyword evidence="18" id="KW-1185">Reference proteome</keyword>
<keyword evidence="10" id="KW-0862">Zinc</keyword>
<dbReference type="InterPro" id="IPR024601">
    <property type="entry name" value="Peptidase_M1_pepN_C"/>
</dbReference>
<evidence type="ECO:0000256" key="5">
    <source>
        <dbReference type="ARBA" id="ARBA00015611"/>
    </source>
</evidence>
<evidence type="ECO:0000256" key="2">
    <source>
        <dbReference type="ARBA" id="ARBA00001947"/>
    </source>
</evidence>
<dbReference type="PANTHER" id="PTHR46322">
    <property type="entry name" value="PUROMYCIN-SENSITIVE AMINOPEPTIDASE"/>
    <property type="match status" value="1"/>
</dbReference>
<dbReference type="EMBL" id="VCMV01000031">
    <property type="protein sequence ID" value="KAB0265644.1"/>
    <property type="molecule type" value="Genomic_DNA"/>
</dbReference>
<dbReference type="Gene3D" id="2.60.40.1730">
    <property type="entry name" value="tricorn interacting facor f3 domain"/>
    <property type="match status" value="1"/>
</dbReference>
<proteinExistence type="inferred from homology"/>
<accession>A0A5N3P7D9</accession>
<evidence type="ECO:0000256" key="12">
    <source>
        <dbReference type="NCBIfam" id="TIGR02414"/>
    </source>
</evidence>
<feature type="domain" description="Peptidase M1 alanyl aminopeptidase Ig-like fold" evidence="14">
    <location>
        <begin position="451"/>
        <end position="550"/>
    </location>
</feature>
<dbReference type="GO" id="GO:0016285">
    <property type="term" value="F:alanyl aminopeptidase activity"/>
    <property type="evidence" value="ECO:0007669"/>
    <property type="project" value="UniProtKB-EC"/>
</dbReference>
<evidence type="ECO:0000313" key="17">
    <source>
        <dbReference type="EMBL" id="KAB0265644.1"/>
    </source>
</evidence>
<dbReference type="RefSeq" id="WP_150946868.1">
    <property type="nucleotide sequence ID" value="NZ_VCMV01000031.1"/>
</dbReference>
<dbReference type="InterPro" id="IPR045357">
    <property type="entry name" value="Aminopeptidase_N-like_N"/>
</dbReference>
<dbReference type="PANTHER" id="PTHR46322:SF1">
    <property type="entry name" value="PUROMYCIN-SENSITIVE AMINOPEPTIDASE"/>
    <property type="match status" value="1"/>
</dbReference>
<dbReference type="InterPro" id="IPR012779">
    <property type="entry name" value="Peptidase_M1_pepN"/>
</dbReference>
<name>A0A5N3P7D9_9HYPH</name>
<keyword evidence="7" id="KW-0645">Protease</keyword>
<dbReference type="GO" id="GO:0008270">
    <property type="term" value="F:zinc ion binding"/>
    <property type="evidence" value="ECO:0007669"/>
    <property type="project" value="InterPro"/>
</dbReference>
<dbReference type="Pfam" id="PF17432">
    <property type="entry name" value="DUF3458_C"/>
    <property type="match status" value="1"/>
</dbReference>
<evidence type="ECO:0000313" key="18">
    <source>
        <dbReference type="Proteomes" id="UP000325684"/>
    </source>
</evidence>
<evidence type="ECO:0000256" key="9">
    <source>
        <dbReference type="ARBA" id="ARBA00022801"/>
    </source>
</evidence>
<keyword evidence="6 17" id="KW-0031">Aminopeptidase</keyword>
<dbReference type="Gene3D" id="2.60.40.1840">
    <property type="match status" value="1"/>
</dbReference>
<evidence type="ECO:0000256" key="10">
    <source>
        <dbReference type="ARBA" id="ARBA00022833"/>
    </source>
</evidence>
<evidence type="ECO:0000259" key="16">
    <source>
        <dbReference type="Pfam" id="PF17900"/>
    </source>
</evidence>
<dbReference type="GO" id="GO:0006508">
    <property type="term" value="P:proteolysis"/>
    <property type="evidence" value="ECO:0007669"/>
    <property type="project" value="UniProtKB-UniRule"/>
</dbReference>
<dbReference type="InterPro" id="IPR027268">
    <property type="entry name" value="Peptidase_M4/M1_CTD_sf"/>
</dbReference>
<comment type="cofactor">
    <cofactor evidence="2">
        <name>Zn(2+)</name>
        <dbReference type="ChEBI" id="CHEBI:29105"/>
    </cofactor>
</comment>
<keyword evidence="11" id="KW-0482">Metalloprotease</keyword>
<dbReference type="InterPro" id="IPR042097">
    <property type="entry name" value="Aminopeptidase_N-like_N_sf"/>
</dbReference>
<evidence type="ECO:0000259" key="14">
    <source>
        <dbReference type="Pfam" id="PF11940"/>
    </source>
</evidence>
<keyword evidence="9 17" id="KW-0378">Hydrolase</keyword>
<evidence type="ECO:0000259" key="13">
    <source>
        <dbReference type="Pfam" id="PF01433"/>
    </source>
</evidence>
<dbReference type="InterPro" id="IPR014782">
    <property type="entry name" value="Peptidase_M1_dom"/>
</dbReference>
<dbReference type="InterPro" id="IPR035414">
    <property type="entry name" value="Peptidase_M1_pepN_Ig-like"/>
</dbReference>
<dbReference type="CDD" id="cd09600">
    <property type="entry name" value="M1_APN"/>
    <property type="match status" value="1"/>
</dbReference>
<organism evidence="17 18">
    <name type="scientific">Microvirga brassicacearum</name>
    <dbReference type="NCBI Taxonomy" id="2580413"/>
    <lineage>
        <taxon>Bacteria</taxon>
        <taxon>Pseudomonadati</taxon>
        <taxon>Pseudomonadota</taxon>
        <taxon>Alphaproteobacteria</taxon>
        <taxon>Hyphomicrobiales</taxon>
        <taxon>Methylobacteriaceae</taxon>
        <taxon>Microvirga</taxon>
    </lineage>
</organism>
<evidence type="ECO:0000256" key="1">
    <source>
        <dbReference type="ARBA" id="ARBA00000098"/>
    </source>
</evidence>
<dbReference type="PRINTS" id="PR00756">
    <property type="entry name" value="ALADIPTASE"/>
</dbReference>
<dbReference type="SUPFAM" id="SSF63737">
    <property type="entry name" value="Leukotriene A4 hydrolase N-terminal domain"/>
    <property type="match status" value="1"/>
</dbReference>
<dbReference type="Proteomes" id="UP000325684">
    <property type="component" value="Unassembled WGS sequence"/>
</dbReference>
<comment type="caution">
    <text evidence="17">The sequence shown here is derived from an EMBL/GenBank/DDBJ whole genome shotgun (WGS) entry which is preliminary data.</text>
</comment>
<gene>
    <name evidence="17" type="primary">pepN</name>
    <name evidence="17" type="ORF">FEZ63_17520</name>
</gene>
<feature type="domain" description="Peptidase M1 membrane alanine aminopeptidase" evidence="13">
    <location>
        <begin position="232"/>
        <end position="445"/>
    </location>
</feature>
<protein>
    <recommendedName>
        <fullName evidence="5 12">Aminopeptidase N</fullName>
        <ecNumber evidence="4 12">3.4.11.2</ecNumber>
    </recommendedName>
</protein>
<dbReference type="AlphaFoldDB" id="A0A5N3P7D9"/>
<comment type="catalytic activity">
    <reaction evidence="1">
        <text>Release of an N-terminal amino acid, Xaa-|-Yaa- from a peptide, amide or arylamide. Xaa is preferably Ala, but may be most amino acids including Pro (slow action). When a terminal hydrophobic residue is followed by a prolyl residue, the two may be released as an intact Xaa-Pro dipeptide.</text>
        <dbReference type="EC" id="3.4.11.2"/>
    </reaction>
</comment>
<dbReference type="InterPro" id="IPR038438">
    <property type="entry name" value="PepN_Ig-like_sf"/>
</dbReference>
<evidence type="ECO:0000259" key="15">
    <source>
        <dbReference type="Pfam" id="PF17432"/>
    </source>
</evidence>
<keyword evidence="8" id="KW-0479">Metal-binding</keyword>
<evidence type="ECO:0000256" key="3">
    <source>
        <dbReference type="ARBA" id="ARBA00010136"/>
    </source>
</evidence>
<evidence type="ECO:0000256" key="7">
    <source>
        <dbReference type="ARBA" id="ARBA00022670"/>
    </source>
</evidence>
<dbReference type="EC" id="3.4.11.2" evidence="4 12"/>
<dbReference type="FunFam" id="3.30.2010.30:FF:000002">
    <property type="entry name" value="Putative aminopeptidase N"/>
    <property type="match status" value="1"/>
</dbReference>
<dbReference type="NCBIfam" id="TIGR02414">
    <property type="entry name" value="pepN_proteo"/>
    <property type="match status" value="1"/>
</dbReference>
<dbReference type="Gene3D" id="1.25.50.10">
    <property type="entry name" value="Peptidase M1, alanyl aminopeptidase, C-terminal domain"/>
    <property type="match status" value="1"/>
</dbReference>
<dbReference type="Pfam" id="PF17900">
    <property type="entry name" value="Peptidase_M1_N"/>
    <property type="match status" value="1"/>
</dbReference>
<evidence type="ECO:0000256" key="8">
    <source>
        <dbReference type="ARBA" id="ARBA00022723"/>
    </source>
</evidence>
<feature type="domain" description="Aminopeptidase N-like N-terminal" evidence="16">
    <location>
        <begin position="25"/>
        <end position="193"/>
    </location>
</feature>
<comment type="similarity">
    <text evidence="3">Belongs to the peptidase M1 family.</text>
</comment>
<dbReference type="InterPro" id="IPR037144">
    <property type="entry name" value="Peptidase_M1_pepN_C_sf"/>
</dbReference>
<dbReference type="Pfam" id="PF11940">
    <property type="entry name" value="DUF3458"/>
    <property type="match status" value="1"/>
</dbReference>
<dbReference type="InterPro" id="IPR001930">
    <property type="entry name" value="Peptidase_M1"/>
</dbReference>
<sequence length="883" mass="97728">MRDDSAPIIRLEDYRPSDFLIDRVELDVRLHPTATRVTATMAIRPNPHGRSDAPLVLDGDEVNLKALALDGRSLPGGEFEASSQGLTIAQPPRRPFTLSVETEIDPTANTKLMGLYRSGGNYCTQCEADGFRRITYFLDRPDVLAVYTTRIEAERAEAPVLLGNGNPVEAGAIEGTSRHYAVWHDPHPKPAYLFALVGGRLGRVAKTFTTMSGREVRLAIYVEPGKEDRAGYALDALERSMRWDERVFGLEYDLDEFNVVAVSDFNMGAMENKGLNIFNDKYVLASPETATDADYANIEAIIAHEYFHNWTGNRITCRDWFQLCLKEGLTVFRDQEFSSDERSRAVHRIAEVKALRARQFSEDAGPLAHPVRPTQYREINNFYTATVYEKGAEIVRMLKTIIGDADFRRGMDLYVKRCDGTAATVEDFLSAFADVTGRDLSHFAQWYAQAGTPRVTVTGTYDDLARTYRLDFAQATNATPGETVKRPMAIPIRLGLVAQDGSALATRSDRISPQGVFMLDRESDSLTFTNVPQRPAPSVFRDFSAPVKVALDLSNDELLVLLRHDTDAFNRWQAAQSVSLRLLVRLSKHEKVDGPEIAALAAALGSFLESDALRDPAFAALVLTQPGEAEIAQEIASEVDPDAVHRARTDLRRHLAQANTTLLRRLYDDLEDAGAYSPDAASAGRRALRNIALELLPAADRFMGEELAGAQFKAAANMTDRLAALNTLTTIPGKARENALASFGERYRDEPLVLDKWFTLQAAIEEPETLSRVESLLNHPAFALSNPNRVRSLVGSFAMLNQTQFNRADGAGYRFVAGTILRVDALNPQLAARLLTAFSSWRMMESGRRAQAKAALTQIAVAPGLSRDASDIVHRTLEESEQP</sequence>
<dbReference type="Gene3D" id="1.10.390.10">
    <property type="entry name" value="Neutral Protease Domain 2"/>
    <property type="match status" value="1"/>
</dbReference>
<evidence type="ECO:0000256" key="4">
    <source>
        <dbReference type="ARBA" id="ARBA00012564"/>
    </source>
</evidence>
<evidence type="ECO:0000256" key="11">
    <source>
        <dbReference type="ARBA" id="ARBA00023049"/>
    </source>
</evidence>
<dbReference type="Pfam" id="PF01433">
    <property type="entry name" value="Peptidase_M1"/>
    <property type="match status" value="1"/>
</dbReference>
<dbReference type="OrthoDB" id="100605at2"/>